<dbReference type="InterPro" id="IPR011990">
    <property type="entry name" value="TPR-like_helical_dom_sf"/>
</dbReference>
<comment type="caution">
    <text evidence="2">The sequence shown here is derived from an EMBL/GenBank/DDBJ whole genome shotgun (WGS) entry which is preliminary data.</text>
</comment>
<protein>
    <recommendedName>
        <fullName evidence="4">Fungal N-terminal domain-containing protein</fullName>
    </recommendedName>
</protein>
<proteinExistence type="predicted"/>
<dbReference type="OrthoDB" id="195446at2759"/>
<dbReference type="RefSeq" id="XP_018701217.1">
    <property type="nucleotide sequence ID" value="XM_018851478.1"/>
</dbReference>
<dbReference type="AlphaFoldDB" id="A0A167NBP7"/>
<dbReference type="STRING" id="1081104.A0A167NBP7"/>
<feature type="region of interest" description="Disordered" evidence="1">
    <location>
        <begin position="506"/>
        <end position="534"/>
    </location>
</feature>
<evidence type="ECO:0000313" key="2">
    <source>
        <dbReference type="EMBL" id="OAA55364.1"/>
    </source>
</evidence>
<dbReference type="Gene3D" id="1.25.40.10">
    <property type="entry name" value="Tetratricopeptide repeat domain"/>
    <property type="match status" value="1"/>
</dbReference>
<evidence type="ECO:0000313" key="3">
    <source>
        <dbReference type="Proteomes" id="UP000076744"/>
    </source>
</evidence>
<feature type="compositionally biased region" description="Polar residues" evidence="1">
    <location>
        <begin position="507"/>
        <end position="520"/>
    </location>
</feature>
<feature type="region of interest" description="Disordered" evidence="1">
    <location>
        <begin position="578"/>
        <end position="627"/>
    </location>
</feature>
<dbReference type="EMBL" id="AZHB01000025">
    <property type="protein sequence ID" value="OAA55364.1"/>
    <property type="molecule type" value="Genomic_DNA"/>
</dbReference>
<feature type="compositionally biased region" description="Low complexity" evidence="1">
    <location>
        <begin position="578"/>
        <end position="588"/>
    </location>
</feature>
<keyword evidence="3" id="KW-1185">Reference proteome</keyword>
<name>A0A167NBP7_CORFA</name>
<reference evidence="2 3" key="1">
    <citation type="journal article" date="2016" name="Genome Biol. Evol.">
        <title>Divergent and convergent evolution of fungal pathogenicity.</title>
        <authorList>
            <person name="Shang Y."/>
            <person name="Xiao G."/>
            <person name="Zheng P."/>
            <person name="Cen K."/>
            <person name="Zhan S."/>
            <person name="Wang C."/>
        </authorList>
    </citation>
    <scope>NUCLEOTIDE SEQUENCE [LARGE SCALE GENOMIC DNA]</scope>
    <source>
        <strain evidence="2 3">ARSEF 2679</strain>
    </source>
</reference>
<dbReference type="Proteomes" id="UP000076744">
    <property type="component" value="Unassembled WGS sequence"/>
</dbReference>
<dbReference type="GeneID" id="30024167"/>
<evidence type="ECO:0000256" key="1">
    <source>
        <dbReference type="SAM" id="MobiDB-lite"/>
    </source>
</evidence>
<organism evidence="2 3">
    <name type="scientific">Cordyceps fumosorosea (strain ARSEF 2679)</name>
    <name type="common">Isaria fumosorosea</name>
    <dbReference type="NCBI Taxonomy" id="1081104"/>
    <lineage>
        <taxon>Eukaryota</taxon>
        <taxon>Fungi</taxon>
        <taxon>Dikarya</taxon>
        <taxon>Ascomycota</taxon>
        <taxon>Pezizomycotina</taxon>
        <taxon>Sordariomycetes</taxon>
        <taxon>Hypocreomycetidae</taxon>
        <taxon>Hypocreales</taxon>
        <taxon>Cordycipitaceae</taxon>
        <taxon>Cordyceps</taxon>
    </lineage>
</organism>
<gene>
    <name evidence="2" type="ORF">ISF_07875</name>
</gene>
<accession>A0A167NBP7</accession>
<evidence type="ECO:0008006" key="4">
    <source>
        <dbReference type="Google" id="ProtNLM"/>
    </source>
</evidence>
<sequence length="627" mass="69499">MDPLSICASALALIGASKAVTKALYSFTRYATHAETHVASLCSEITTLTEYLSSINTTLKSCRRNARSFALIEAELWCQSDLALQDCEATLNELSAFVARLKPSNDNNKTAFWRAKVAVDMSIHARQLEQFRARLQRSNYALQTVLQTITVSVSLQNNASHDRLMLELDKLKMYIEHAVCIGARSPVGTHRQPSSTTLSETIAAKHLQGLVKAAESFYSSATTTVGSSFGGSVADWPPPARETIPGLSPFRTQRVHEYIQSTSQRLNPLAATEAKDLHEDFIADESAELTDDPAKPVTRTPDADFKLPFVEDFEYFDIEKTMVEVREDFAVEKMKDRDFEGAATFLNEALSKIELVCETQVRVRLQTRLGMCYVLQRKTHEARKVVSELERNGGLENREVLHLMHALAMLHLAQCQLGPADNLGNRIVNAKMRLLGKSHPETLISLGFLEHLYYRFSMLLRLEAIRRHIPPDYVYSHPESELDFLSQHAMLMPTMTLETDKVELPGTSLSEDSQSGSAQTPEKEYTRNPGVKRALTRYERQPTDTMKAFHLAVLEPSSAAQAAGCIGKSIGKFEYSTTQNGTAQGTAGKADGVGRVHRTGQGKEVSQHDQEGSADSSCARGEVPSRV</sequence>